<comment type="caution">
    <text evidence="2">The sequence shown here is derived from an EMBL/GenBank/DDBJ whole genome shotgun (WGS) entry which is preliminary data.</text>
</comment>
<proteinExistence type="predicted"/>
<dbReference type="GO" id="GO:0016646">
    <property type="term" value="F:oxidoreductase activity, acting on the CH-NH group of donors, NAD or NADP as acceptor"/>
    <property type="evidence" value="ECO:0007669"/>
    <property type="project" value="TreeGrafter"/>
</dbReference>
<dbReference type="EMBL" id="WHPF01000002">
    <property type="protein sequence ID" value="NNV54488.1"/>
    <property type="molecule type" value="Genomic_DNA"/>
</dbReference>
<dbReference type="Gene3D" id="3.40.50.720">
    <property type="entry name" value="NAD(P)-binding Rossmann-like Domain"/>
    <property type="match status" value="1"/>
</dbReference>
<dbReference type="InterPro" id="IPR016040">
    <property type="entry name" value="NAD(P)-bd_dom"/>
</dbReference>
<reference evidence="2" key="1">
    <citation type="submission" date="2019-10" db="EMBL/GenBank/DDBJ databases">
        <title>Draft genome sequence of Panacibacter sp. KCS-6.</title>
        <authorList>
            <person name="Yim K.J."/>
        </authorList>
    </citation>
    <scope>NUCLEOTIDE SEQUENCE</scope>
    <source>
        <strain evidence="2">KCS-6</strain>
    </source>
</reference>
<evidence type="ECO:0000313" key="2">
    <source>
        <dbReference type="EMBL" id="NNV54488.1"/>
    </source>
</evidence>
<dbReference type="PANTHER" id="PTHR43355:SF2">
    <property type="entry name" value="FLAVIN REDUCTASE (NADPH)"/>
    <property type="match status" value="1"/>
</dbReference>
<name>A0A8J8FDB2_9BACT</name>
<dbReference type="AlphaFoldDB" id="A0A8J8FDB2"/>
<gene>
    <name evidence="2" type="ORF">GD597_03380</name>
</gene>
<accession>A0A8J8FDB2</accession>
<dbReference type="PANTHER" id="PTHR43355">
    <property type="entry name" value="FLAVIN REDUCTASE (NADPH)"/>
    <property type="match status" value="1"/>
</dbReference>
<dbReference type="RefSeq" id="WP_171606406.1">
    <property type="nucleotide sequence ID" value="NZ_WHPF01000002.1"/>
</dbReference>
<dbReference type="InterPro" id="IPR036291">
    <property type="entry name" value="NAD(P)-bd_dom_sf"/>
</dbReference>
<keyword evidence="3" id="KW-1185">Reference proteome</keyword>
<sequence length="212" mass="23436">MIITVFGSTGQVGKRIVQMALGQGHKVRAFSRDITKLIDADNHNEMLEAVQGYVFDEQDVFDAVNGSDAVLSALGGNFKNIDQTRSLGMKNIVAQMEKAGVKRILSVGGMGLLDDETYTYRFLSPDYPAVFKEVGAEHFAAFEYLQQSSLNWTVMCPPDIKDADVTVEYITSVNVKPEPFKNGINAGDIADFMLKNISTNEYLYQRIGICSK</sequence>
<protein>
    <submittedName>
        <fullName evidence="2">NAD(P)H-binding protein</fullName>
    </submittedName>
</protein>
<dbReference type="SUPFAM" id="SSF51735">
    <property type="entry name" value="NAD(P)-binding Rossmann-fold domains"/>
    <property type="match status" value="1"/>
</dbReference>
<dbReference type="Pfam" id="PF13460">
    <property type="entry name" value="NAD_binding_10"/>
    <property type="match status" value="1"/>
</dbReference>
<dbReference type="Proteomes" id="UP000598971">
    <property type="component" value="Unassembled WGS sequence"/>
</dbReference>
<organism evidence="2 3">
    <name type="scientific">Limnovirga soli</name>
    <dbReference type="NCBI Taxonomy" id="2656915"/>
    <lineage>
        <taxon>Bacteria</taxon>
        <taxon>Pseudomonadati</taxon>
        <taxon>Bacteroidota</taxon>
        <taxon>Chitinophagia</taxon>
        <taxon>Chitinophagales</taxon>
        <taxon>Chitinophagaceae</taxon>
        <taxon>Limnovirga</taxon>
    </lineage>
</organism>
<evidence type="ECO:0000313" key="3">
    <source>
        <dbReference type="Proteomes" id="UP000598971"/>
    </source>
</evidence>
<dbReference type="InterPro" id="IPR051606">
    <property type="entry name" value="Polyketide_Oxido-like"/>
</dbReference>
<evidence type="ECO:0000259" key="1">
    <source>
        <dbReference type="Pfam" id="PF13460"/>
    </source>
</evidence>
<feature type="domain" description="NAD(P)-binding" evidence="1">
    <location>
        <begin position="7"/>
        <end position="198"/>
    </location>
</feature>